<comment type="caution">
    <text evidence="2">The sequence shown here is derived from an EMBL/GenBank/DDBJ whole genome shotgun (WGS) entry which is preliminary data.</text>
</comment>
<accession>A0ABV4KBG6</accession>
<organism evidence="2 3">
    <name type="scientific">Flavobacterium frigidarium</name>
    <dbReference type="NCBI Taxonomy" id="99286"/>
    <lineage>
        <taxon>Bacteria</taxon>
        <taxon>Pseudomonadati</taxon>
        <taxon>Bacteroidota</taxon>
        <taxon>Flavobacteriia</taxon>
        <taxon>Flavobacteriales</taxon>
        <taxon>Flavobacteriaceae</taxon>
        <taxon>Flavobacterium</taxon>
    </lineage>
</organism>
<keyword evidence="3" id="KW-1185">Reference proteome</keyword>
<sequence>MQLTNQQIATIEQTLVLNGLVYDDIKLELVDHIASHIEDRMNHEEISFETVYTSVFKKWKSELQISSSYAWLGAFFEAPRFVVDKLVTYSKKQILIVLFLSAVFATSLSILCYCIGIELFSNILQTTLTGIFYVMVGLTIISLFLIWRSSFKTTFGRLFLYRGWVVLVFFFMSSVDNEPLKHFDSNHTFTENFISCLLYGCLFFYSYCQITMAFKHFTIVSKLKKI</sequence>
<name>A0ABV4KBG6_9FLAO</name>
<keyword evidence="1" id="KW-1133">Transmembrane helix</keyword>
<evidence type="ECO:0008006" key="4">
    <source>
        <dbReference type="Google" id="ProtNLM"/>
    </source>
</evidence>
<dbReference type="Proteomes" id="UP001568894">
    <property type="component" value="Unassembled WGS sequence"/>
</dbReference>
<dbReference type="EMBL" id="JASMRN010000004">
    <property type="protein sequence ID" value="MEZ7514974.1"/>
    <property type="molecule type" value="Genomic_DNA"/>
</dbReference>
<feature type="transmembrane region" description="Helical" evidence="1">
    <location>
        <begin position="192"/>
        <end position="214"/>
    </location>
</feature>
<reference evidence="2 3" key="1">
    <citation type="submission" date="2023-05" db="EMBL/GenBank/DDBJ databases">
        <title>Adaptations of aquatic viruses from atmosphere-close ecosystems of the Central Arctic Ocean.</title>
        <authorList>
            <person name="Rahlff J."/>
            <person name="Holmfeldt K."/>
        </authorList>
    </citation>
    <scope>NUCLEOTIDE SEQUENCE [LARGE SCALE GENOMIC DNA]</scope>
    <source>
        <strain evidence="2 3">Arc14</strain>
    </source>
</reference>
<keyword evidence="1" id="KW-0472">Membrane</keyword>
<evidence type="ECO:0000256" key="1">
    <source>
        <dbReference type="SAM" id="Phobius"/>
    </source>
</evidence>
<proteinExistence type="predicted"/>
<protein>
    <recommendedName>
        <fullName evidence="4">DUF1129 domain-containing protein</fullName>
    </recommendedName>
</protein>
<feature type="transmembrane region" description="Helical" evidence="1">
    <location>
        <begin position="94"/>
        <end position="120"/>
    </location>
</feature>
<dbReference type="RefSeq" id="WP_371569145.1">
    <property type="nucleotide sequence ID" value="NZ_JASMRN010000004.1"/>
</dbReference>
<evidence type="ECO:0000313" key="2">
    <source>
        <dbReference type="EMBL" id="MEZ7514974.1"/>
    </source>
</evidence>
<feature type="transmembrane region" description="Helical" evidence="1">
    <location>
        <begin position="126"/>
        <end position="147"/>
    </location>
</feature>
<feature type="transmembrane region" description="Helical" evidence="1">
    <location>
        <begin position="154"/>
        <end position="172"/>
    </location>
</feature>
<keyword evidence="1" id="KW-0812">Transmembrane</keyword>
<gene>
    <name evidence="2" type="ORF">QO192_06715</name>
</gene>
<evidence type="ECO:0000313" key="3">
    <source>
        <dbReference type="Proteomes" id="UP001568894"/>
    </source>
</evidence>